<evidence type="ECO:0000313" key="2">
    <source>
        <dbReference type="EMBL" id="KXB75572.1"/>
    </source>
</evidence>
<name>A0A134B6K7_9PORP</name>
<evidence type="ECO:0000256" key="1">
    <source>
        <dbReference type="SAM" id="Phobius"/>
    </source>
</evidence>
<keyword evidence="1" id="KW-0812">Transmembrane</keyword>
<evidence type="ECO:0000313" key="3">
    <source>
        <dbReference type="Proteomes" id="UP000070224"/>
    </source>
</evidence>
<dbReference type="Proteomes" id="UP000070224">
    <property type="component" value="Unassembled WGS sequence"/>
</dbReference>
<dbReference type="STRING" id="322095.HMPREF3185_01311"/>
<dbReference type="RefSeq" id="WP_060935575.1">
    <property type="nucleotide sequence ID" value="NZ_KQ960451.1"/>
</dbReference>
<comment type="caution">
    <text evidence="2">The sequence shown here is derived from an EMBL/GenBank/DDBJ whole genome shotgun (WGS) entry which is preliminary data.</text>
</comment>
<protein>
    <submittedName>
        <fullName evidence="2">Uncharacterized protein</fullName>
    </submittedName>
</protein>
<dbReference type="OrthoDB" id="1013516at2"/>
<dbReference type="AlphaFoldDB" id="A0A134B6K7"/>
<proteinExistence type="predicted"/>
<feature type="transmembrane region" description="Helical" evidence="1">
    <location>
        <begin position="33"/>
        <end position="53"/>
    </location>
</feature>
<dbReference type="PATRIC" id="fig|322095.3.peg.1297"/>
<reference evidence="3" key="1">
    <citation type="submission" date="2016-01" db="EMBL/GenBank/DDBJ databases">
        <authorList>
            <person name="Mitreva M."/>
            <person name="Pepin K.H."/>
            <person name="Mihindukulasuriya K.A."/>
            <person name="Fulton R."/>
            <person name="Fronick C."/>
            <person name="O'Laughlin M."/>
            <person name="Miner T."/>
            <person name="Herter B."/>
            <person name="Rosa B.A."/>
            <person name="Cordes M."/>
            <person name="Tomlinson C."/>
            <person name="Wollam A."/>
            <person name="Palsikar V.B."/>
            <person name="Mardis E.R."/>
            <person name="Wilson R.K."/>
        </authorList>
    </citation>
    <scope>NUCLEOTIDE SEQUENCE [LARGE SCALE GENOMIC DNA]</scope>
    <source>
        <strain evidence="3">KA00683</strain>
    </source>
</reference>
<keyword evidence="1" id="KW-0472">Membrane</keyword>
<dbReference type="EMBL" id="LSDK01000089">
    <property type="protein sequence ID" value="KXB75572.1"/>
    <property type="molecule type" value="Genomic_DNA"/>
</dbReference>
<sequence length="165" mass="18240">MGTYEKEIGKSAHDLELRSEKVRSIIGQVPPSLLRYGALAILATLVILVYVSYSIPYKQIYTGTAVIRALPDSLEASPAAVLIKFSDRRPALSSTEKLPITLHTPMGEVEGKLVKLSSWRDSLGRQEAFCLFLLSELSLLQNHEVDFTIVRPSGNILQKVLGDLF</sequence>
<organism evidence="2 3">
    <name type="scientific">Porphyromonas somerae</name>
    <dbReference type="NCBI Taxonomy" id="322095"/>
    <lineage>
        <taxon>Bacteria</taxon>
        <taxon>Pseudomonadati</taxon>
        <taxon>Bacteroidota</taxon>
        <taxon>Bacteroidia</taxon>
        <taxon>Bacteroidales</taxon>
        <taxon>Porphyromonadaceae</taxon>
        <taxon>Porphyromonas</taxon>
    </lineage>
</organism>
<accession>A0A134B6K7</accession>
<gene>
    <name evidence="2" type="ORF">HMPREF3185_01311</name>
</gene>
<keyword evidence="1" id="KW-1133">Transmembrane helix</keyword>
<keyword evidence="3" id="KW-1185">Reference proteome</keyword>